<feature type="region of interest" description="Disordered" evidence="1">
    <location>
        <begin position="1"/>
        <end position="43"/>
    </location>
</feature>
<reference evidence="2" key="1">
    <citation type="journal article" date="2023" name="Plant J.">
        <title>Genome sequences and population genomics provide insights into the demographic history, inbreeding, and mutation load of two 'living fossil' tree species of Dipteronia.</title>
        <authorList>
            <person name="Feng Y."/>
            <person name="Comes H.P."/>
            <person name="Chen J."/>
            <person name="Zhu S."/>
            <person name="Lu R."/>
            <person name="Zhang X."/>
            <person name="Li P."/>
            <person name="Qiu J."/>
            <person name="Olsen K.M."/>
            <person name="Qiu Y."/>
        </authorList>
    </citation>
    <scope>NUCLEOTIDE SEQUENCE</scope>
    <source>
        <strain evidence="2">KIB01</strain>
    </source>
</reference>
<evidence type="ECO:0000256" key="1">
    <source>
        <dbReference type="SAM" id="MobiDB-lite"/>
    </source>
</evidence>
<dbReference type="EMBL" id="JANJYI010000007">
    <property type="protein sequence ID" value="KAK2642603.1"/>
    <property type="molecule type" value="Genomic_DNA"/>
</dbReference>
<evidence type="ECO:0000313" key="3">
    <source>
        <dbReference type="Proteomes" id="UP001280121"/>
    </source>
</evidence>
<accession>A0AAD9WU38</accession>
<proteinExistence type="predicted"/>
<protein>
    <recommendedName>
        <fullName evidence="4">Myb/SANT-like domain-containing protein</fullName>
    </recommendedName>
</protein>
<dbReference type="PANTHER" id="PTHR46250">
    <property type="entry name" value="MYB/SANT-LIKE DNA-BINDING DOMAIN PROTEIN-RELATED"/>
    <property type="match status" value="1"/>
</dbReference>
<dbReference type="PANTHER" id="PTHR46250:SF15">
    <property type="entry name" value="OS01G0523800 PROTEIN"/>
    <property type="match status" value="1"/>
</dbReference>
<comment type="caution">
    <text evidence="2">The sequence shown here is derived from an EMBL/GenBank/DDBJ whole genome shotgun (WGS) entry which is preliminary data.</text>
</comment>
<dbReference type="AlphaFoldDB" id="A0AAD9WU38"/>
<sequence length="107" mass="11695">MEGSASDYRVLRDPLTRPTGLKGPTGMDGRGIPQANEQEMSGARRVWTTEEKYVLLSILDEIVASGGHADCGSFKSGTVKNIETRLTFVIPNYGLKANPHIESNLKF</sequence>
<organism evidence="2 3">
    <name type="scientific">Dipteronia dyeriana</name>
    <dbReference type="NCBI Taxonomy" id="168575"/>
    <lineage>
        <taxon>Eukaryota</taxon>
        <taxon>Viridiplantae</taxon>
        <taxon>Streptophyta</taxon>
        <taxon>Embryophyta</taxon>
        <taxon>Tracheophyta</taxon>
        <taxon>Spermatophyta</taxon>
        <taxon>Magnoliopsida</taxon>
        <taxon>eudicotyledons</taxon>
        <taxon>Gunneridae</taxon>
        <taxon>Pentapetalae</taxon>
        <taxon>rosids</taxon>
        <taxon>malvids</taxon>
        <taxon>Sapindales</taxon>
        <taxon>Sapindaceae</taxon>
        <taxon>Hippocastanoideae</taxon>
        <taxon>Acereae</taxon>
        <taxon>Dipteronia</taxon>
    </lineage>
</organism>
<dbReference type="Proteomes" id="UP001280121">
    <property type="component" value="Unassembled WGS sequence"/>
</dbReference>
<keyword evidence="3" id="KW-1185">Reference proteome</keyword>
<gene>
    <name evidence="2" type="ORF">Ddye_024366</name>
</gene>
<name>A0AAD9WU38_9ROSI</name>
<evidence type="ECO:0008006" key="4">
    <source>
        <dbReference type="Google" id="ProtNLM"/>
    </source>
</evidence>
<evidence type="ECO:0000313" key="2">
    <source>
        <dbReference type="EMBL" id="KAK2642603.1"/>
    </source>
</evidence>